<accession>A0A401ZMC4</accession>
<dbReference type="EMBL" id="BIFQ01000002">
    <property type="protein sequence ID" value="GCE08027.1"/>
    <property type="molecule type" value="Genomic_DNA"/>
</dbReference>
<evidence type="ECO:0000313" key="1">
    <source>
        <dbReference type="EMBL" id="GCE08027.1"/>
    </source>
</evidence>
<dbReference type="Proteomes" id="UP000287224">
    <property type="component" value="Unassembled WGS sequence"/>
</dbReference>
<protein>
    <submittedName>
        <fullName evidence="1">Uncharacterized protein</fullName>
    </submittedName>
</protein>
<dbReference type="AlphaFoldDB" id="A0A401ZMC4"/>
<gene>
    <name evidence="1" type="ORF">KDAU_53560</name>
</gene>
<evidence type="ECO:0000313" key="2">
    <source>
        <dbReference type="Proteomes" id="UP000287224"/>
    </source>
</evidence>
<reference evidence="2" key="1">
    <citation type="submission" date="2018-12" db="EMBL/GenBank/DDBJ databases">
        <title>Tengunoibacter tsumagoiensis gen. nov., sp. nov., Dictyobacter kobayashii sp. nov., D. alpinus sp. nov., and D. joshuensis sp. nov. and description of Dictyobacteraceae fam. nov. within the order Ktedonobacterales isolated from Tengu-no-mugimeshi.</title>
        <authorList>
            <person name="Wang C.M."/>
            <person name="Zheng Y."/>
            <person name="Sakai Y."/>
            <person name="Toyoda A."/>
            <person name="Minakuchi Y."/>
            <person name="Abe K."/>
            <person name="Yokota A."/>
            <person name="Yabe S."/>
        </authorList>
    </citation>
    <scope>NUCLEOTIDE SEQUENCE [LARGE SCALE GENOMIC DNA]</scope>
    <source>
        <strain evidence="2">S-27</strain>
    </source>
</reference>
<dbReference type="RefSeq" id="WP_126600273.1">
    <property type="nucleotide sequence ID" value="NZ_BIFQ01000002.1"/>
</dbReference>
<sequence length="69" mass="8074">MGIFQASREQKSSIEENNFIPQHINFADDIKEIRRARGNIDIRNLHPEMTEQETAEYLRTLIANHMSGF</sequence>
<name>A0A401ZMC4_9CHLR</name>
<keyword evidence="2" id="KW-1185">Reference proteome</keyword>
<comment type="caution">
    <text evidence="1">The sequence shown here is derived from an EMBL/GenBank/DDBJ whole genome shotgun (WGS) entry which is preliminary data.</text>
</comment>
<organism evidence="1 2">
    <name type="scientific">Dictyobacter aurantiacus</name>
    <dbReference type="NCBI Taxonomy" id="1936993"/>
    <lineage>
        <taxon>Bacteria</taxon>
        <taxon>Bacillati</taxon>
        <taxon>Chloroflexota</taxon>
        <taxon>Ktedonobacteria</taxon>
        <taxon>Ktedonobacterales</taxon>
        <taxon>Dictyobacteraceae</taxon>
        <taxon>Dictyobacter</taxon>
    </lineage>
</organism>
<dbReference type="OrthoDB" id="166489at2"/>
<proteinExistence type="predicted"/>